<proteinExistence type="inferred from homology"/>
<dbReference type="InterPro" id="IPR036388">
    <property type="entry name" value="WH-like_DNA-bd_sf"/>
</dbReference>
<protein>
    <submittedName>
        <fullName evidence="8">RNA polymerase sigma-70 factor (ECF subfamily)</fullName>
    </submittedName>
</protein>
<organism evidence="7 9">
    <name type="scientific">Kerstersia gyiorum</name>
    <dbReference type="NCBI Taxonomy" id="206506"/>
    <lineage>
        <taxon>Bacteria</taxon>
        <taxon>Pseudomonadati</taxon>
        <taxon>Pseudomonadota</taxon>
        <taxon>Betaproteobacteria</taxon>
        <taxon>Burkholderiales</taxon>
        <taxon>Alcaligenaceae</taxon>
        <taxon>Kerstersia</taxon>
    </lineage>
</organism>
<dbReference type="Proteomes" id="UP000292039">
    <property type="component" value="Unassembled WGS sequence"/>
</dbReference>
<dbReference type="InterPro" id="IPR039425">
    <property type="entry name" value="RNA_pol_sigma-70-like"/>
</dbReference>
<dbReference type="PANTHER" id="PTHR43133:SF63">
    <property type="entry name" value="RNA POLYMERASE SIGMA FACTOR FECI-RELATED"/>
    <property type="match status" value="1"/>
</dbReference>
<dbReference type="InterPro" id="IPR013325">
    <property type="entry name" value="RNA_pol_sigma_r2"/>
</dbReference>
<dbReference type="EMBL" id="LBNE01000014">
    <property type="protein sequence ID" value="KKO70588.1"/>
    <property type="molecule type" value="Genomic_DNA"/>
</dbReference>
<evidence type="ECO:0000313" key="8">
    <source>
        <dbReference type="EMBL" id="RZS63777.1"/>
    </source>
</evidence>
<sequence length="179" mass="19832">MGEAVGARLQSLLVSRYVQLRRKLERIVGSSDGAQDALQETWLRLHSVDGATVVKNPEAYLLRIAVNAAARDHRHAGALLSEQDVEAMFQVPDELADPARITAARSEIEVLEKVLRQLSPRCRAIFMAARLDGMLNREIADHFGVSLSLVEKELSHALRLCQQATERSATQRRQGGRGL</sequence>
<reference evidence="8 10" key="2">
    <citation type="submission" date="2019-02" db="EMBL/GenBank/DDBJ databases">
        <title>Genomic Encyclopedia of Type Strains, Phase IV (KMG-IV): sequencing the most valuable type-strain genomes for metagenomic binning, comparative biology and taxonomic classification.</title>
        <authorList>
            <person name="Goeker M."/>
        </authorList>
    </citation>
    <scope>NUCLEOTIDE SEQUENCE [LARGE SCALE GENOMIC DNA]</scope>
    <source>
        <strain evidence="8 10">DSM 16618</strain>
    </source>
</reference>
<dbReference type="InterPro" id="IPR014284">
    <property type="entry name" value="RNA_pol_sigma-70_dom"/>
</dbReference>
<evidence type="ECO:0000256" key="1">
    <source>
        <dbReference type="ARBA" id="ARBA00010641"/>
    </source>
</evidence>
<dbReference type="InterPro" id="IPR007627">
    <property type="entry name" value="RNA_pol_sigma70_r2"/>
</dbReference>
<dbReference type="GeneID" id="99727048"/>
<dbReference type="Gene3D" id="1.10.10.10">
    <property type="entry name" value="Winged helix-like DNA-binding domain superfamily/Winged helix DNA-binding domain"/>
    <property type="match status" value="1"/>
</dbReference>
<accession>A0A171KNX1</accession>
<evidence type="ECO:0000313" key="7">
    <source>
        <dbReference type="EMBL" id="KKO70588.1"/>
    </source>
</evidence>
<evidence type="ECO:0000259" key="5">
    <source>
        <dbReference type="Pfam" id="PF04542"/>
    </source>
</evidence>
<evidence type="ECO:0000256" key="2">
    <source>
        <dbReference type="ARBA" id="ARBA00023015"/>
    </source>
</evidence>
<evidence type="ECO:0000313" key="9">
    <source>
        <dbReference type="Proteomes" id="UP000078084"/>
    </source>
</evidence>
<dbReference type="Proteomes" id="UP000078084">
    <property type="component" value="Unassembled WGS sequence"/>
</dbReference>
<evidence type="ECO:0000256" key="3">
    <source>
        <dbReference type="ARBA" id="ARBA00023082"/>
    </source>
</evidence>
<comment type="caution">
    <text evidence="7">The sequence shown here is derived from an EMBL/GenBank/DDBJ whole genome shotgun (WGS) entry which is preliminary data.</text>
</comment>
<comment type="similarity">
    <text evidence="1">Belongs to the sigma-70 factor family. ECF subfamily.</text>
</comment>
<dbReference type="Pfam" id="PF08281">
    <property type="entry name" value="Sigma70_r4_2"/>
    <property type="match status" value="1"/>
</dbReference>
<dbReference type="GO" id="GO:0003677">
    <property type="term" value="F:DNA binding"/>
    <property type="evidence" value="ECO:0007669"/>
    <property type="project" value="InterPro"/>
</dbReference>
<dbReference type="SUPFAM" id="SSF88946">
    <property type="entry name" value="Sigma2 domain of RNA polymerase sigma factors"/>
    <property type="match status" value="1"/>
</dbReference>
<evidence type="ECO:0000256" key="4">
    <source>
        <dbReference type="ARBA" id="ARBA00023163"/>
    </source>
</evidence>
<dbReference type="STRING" id="206506.AAV32_15885"/>
<dbReference type="GO" id="GO:0016987">
    <property type="term" value="F:sigma factor activity"/>
    <property type="evidence" value="ECO:0007669"/>
    <property type="project" value="UniProtKB-KW"/>
</dbReference>
<dbReference type="InterPro" id="IPR013324">
    <property type="entry name" value="RNA_pol_sigma_r3/r4-like"/>
</dbReference>
<keyword evidence="3" id="KW-0731">Sigma factor</keyword>
<gene>
    <name evidence="7" type="ORF">AAV32_15885</name>
    <name evidence="8" type="ORF">EV679_3421</name>
</gene>
<dbReference type="PANTHER" id="PTHR43133">
    <property type="entry name" value="RNA POLYMERASE ECF-TYPE SIGMA FACTO"/>
    <property type="match status" value="1"/>
</dbReference>
<dbReference type="InterPro" id="IPR013249">
    <property type="entry name" value="RNA_pol_sigma70_r4_t2"/>
</dbReference>
<dbReference type="AlphaFoldDB" id="A0A171KNX1"/>
<name>A0A171KNX1_9BURK</name>
<dbReference type="RefSeq" id="WP_068374830.1">
    <property type="nucleotide sequence ID" value="NZ_CBCSEB010000020.1"/>
</dbReference>
<feature type="domain" description="RNA polymerase sigma factor 70 region 4 type 2" evidence="6">
    <location>
        <begin position="110"/>
        <end position="161"/>
    </location>
</feature>
<dbReference type="GO" id="GO:0006352">
    <property type="term" value="P:DNA-templated transcription initiation"/>
    <property type="evidence" value="ECO:0007669"/>
    <property type="project" value="InterPro"/>
</dbReference>
<reference evidence="7 9" key="1">
    <citation type="submission" date="2015-04" db="EMBL/GenBank/DDBJ databases">
        <title>Genome sequence of Kerstersia gyiorum CG1.</title>
        <authorList>
            <person name="Greninger A.L."/>
            <person name="Kozyreva V."/>
            <person name="Chaturvedi V."/>
        </authorList>
    </citation>
    <scope>NUCLEOTIDE SEQUENCE [LARGE SCALE GENOMIC DNA]</scope>
    <source>
        <strain evidence="7 9">CG1</strain>
    </source>
</reference>
<dbReference type="NCBIfam" id="TIGR02937">
    <property type="entry name" value="sigma70-ECF"/>
    <property type="match status" value="1"/>
</dbReference>
<dbReference type="OrthoDB" id="8589148at2"/>
<dbReference type="SUPFAM" id="SSF88659">
    <property type="entry name" value="Sigma3 and sigma4 domains of RNA polymerase sigma factors"/>
    <property type="match status" value="1"/>
</dbReference>
<keyword evidence="2" id="KW-0805">Transcription regulation</keyword>
<dbReference type="Gene3D" id="1.10.1740.10">
    <property type="match status" value="1"/>
</dbReference>
<evidence type="ECO:0000259" key="6">
    <source>
        <dbReference type="Pfam" id="PF08281"/>
    </source>
</evidence>
<keyword evidence="9" id="KW-1185">Reference proteome</keyword>
<evidence type="ECO:0000313" key="10">
    <source>
        <dbReference type="Proteomes" id="UP000292039"/>
    </source>
</evidence>
<feature type="domain" description="RNA polymerase sigma-70 region 2" evidence="5">
    <location>
        <begin position="18"/>
        <end position="76"/>
    </location>
</feature>
<dbReference type="EMBL" id="SGWZ01000008">
    <property type="protein sequence ID" value="RZS63777.1"/>
    <property type="molecule type" value="Genomic_DNA"/>
</dbReference>
<keyword evidence="4" id="KW-0804">Transcription</keyword>
<dbReference type="Pfam" id="PF04542">
    <property type="entry name" value="Sigma70_r2"/>
    <property type="match status" value="1"/>
</dbReference>